<dbReference type="InterPro" id="IPR003661">
    <property type="entry name" value="HisK_dim/P_dom"/>
</dbReference>
<dbReference type="InterPro" id="IPR001610">
    <property type="entry name" value="PAC"/>
</dbReference>
<dbReference type="Proteomes" id="UP001065682">
    <property type="component" value="Unassembled WGS sequence"/>
</dbReference>
<sequence>MTMHSDPPDDRDALREKIIGLGETSLHKSYYPELQNRLAELERFRALLDQTYDAIFLIHAETGMLADVNATVSAFLGYSKKELLKKSFIDLVAEQRKARFIEYVRKRSDLVSGSRQTCTTVLVSRDGTEIPMEITVREVTFSGKRYVTAIAQDITERLLAERELRIKESALESSTNGILIADPTGAVMYANRSFAAMFGCEEASALTGRNLEAFFADPAVGGEITAHLLDDHAIVREAVGLREGGSPFHIQVSGSTVLNDAGQPLCIMLIVMDITERILAEQLRRETYAQLGKNIEQFAILGDHIRNPLQVIVGYAEMIDDPFAEKILDESRRIDGFITELDRGWLRSANVRQFLLKHGDGSSSARKIRFRFLNVKEEDS</sequence>
<dbReference type="SMART" id="SM00091">
    <property type="entry name" value="PAS"/>
    <property type="match status" value="2"/>
</dbReference>
<dbReference type="NCBIfam" id="TIGR00229">
    <property type="entry name" value="sensory_box"/>
    <property type="match status" value="2"/>
</dbReference>
<reference evidence="3" key="1">
    <citation type="submission" date="2019-06" db="EMBL/GenBank/DDBJ databases">
        <title>Methanoculleus strain from Tamsui River, Taipei, Taiwan.</title>
        <authorList>
            <person name="You Y.-T."/>
            <person name="Chen S.-C."/>
            <person name="Lai S.-J."/>
            <person name="Lee Y.-C."/>
            <person name="Lai M.-C."/>
        </authorList>
    </citation>
    <scope>NUCLEOTIDE SEQUENCE</scope>
    <source>
        <strain evidence="3">Afa-1</strain>
    </source>
</reference>
<evidence type="ECO:0000259" key="1">
    <source>
        <dbReference type="PROSITE" id="PS50112"/>
    </source>
</evidence>
<dbReference type="InterPro" id="IPR052155">
    <property type="entry name" value="Biofilm_reg_signaling"/>
</dbReference>
<accession>A0A9E4ZK58</accession>
<dbReference type="GO" id="GO:0006355">
    <property type="term" value="P:regulation of DNA-templated transcription"/>
    <property type="evidence" value="ECO:0007669"/>
    <property type="project" value="InterPro"/>
</dbReference>
<gene>
    <name evidence="3" type="ORF">FKB36_08715</name>
</gene>
<feature type="domain" description="PAC" evidence="2">
    <location>
        <begin position="234"/>
        <end position="286"/>
    </location>
</feature>
<keyword evidence="4" id="KW-1185">Reference proteome</keyword>
<dbReference type="AlphaFoldDB" id="A0A9E4ZK58"/>
<organism evidence="3 4">
    <name type="scientific">Methanoculleus formosensis</name>
    <dbReference type="NCBI Taxonomy" id="2590886"/>
    <lineage>
        <taxon>Archaea</taxon>
        <taxon>Methanobacteriati</taxon>
        <taxon>Methanobacteriota</taxon>
        <taxon>Stenosarchaea group</taxon>
        <taxon>Methanomicrobia</taxon>
        <taxon>Methanomicrobiales</taxon>
        <taxon>Methanomicrobiaceae</taxon>
        <taxon>Methanoculleus</taxon>
    </lineage>
</organism>
<dbReference type="Pfam" id="PF00989">
    <property type="entry name" value="PAS"/>
    <property type="match status" value="2"/>
</dbReference>
<dbReference type="PROSITE" id="PS50112">
    <property type="entry name" value="PAS"/>
    <property type="match status" value="2"/>
</dbReference>
<feature type="domain" description="PAS" evidence="1">
    <location>
        <begin position="170"/>
        <end position="199"/>
    </location>
</feature>
<dbReference type="PANTHER" id="PTHR44757">
    <property type="entry name" value="DIGUANYLATE CYCLASE DGCP"/>
    <property type="match status" value="1"/>
</dbReference>
<dbReference type="SUPFAM" id="SSF55785">
    <property type="entry name" value="PYP-like sensor domain (PAS domain)"/>
    <property type="match status" value="2"/>
</dbReference>
<dbReference type="InterPro" id="IPR000700">
    <property type="entry name" value="PAS-assoc_C"/>
</dbReference>
<dbReference type="InterPro" id="IPR035965">
    <property type="entry name" value="PAS-like_dom_sf"/>
</dbReference>
<dbReference type="SMART" id="SM00086">
    <property type="entry name" value="PAC"/>
    <property type="match status" value="2"/>
</dbReference>
<comment type="caution">
    <text evidence="3">The sequence shown here is derived from an EMBL/GenBank/DDBJ whole genome shotgun (WGS) entry which is preliminary data.</text>
</comment>
<evidence type="ECO:0000313" key="3">
    <source>
        <dbReference type="EMBL" id="MCT8337562.1"/>
    </source>
</evidence>
<dbReference type="GO" id="GO:0000155">
    <property type="term" value="F:phosphorelay sensor kinase activity"/>
    <property type="evidence" value="ECO:0007669"/>
    <property type="project" value="InterPro"/>
</dbReference>
<proteinExistence type="predicted"/>
<dbReference type="CDD" id="cd00130">
    <property type="entry name" value="PAS"/>
    <property type="match status" value="2"/>
</dbReference>
<dbReference type="InterPro" id="IPR000014">
    <property type="entry name" value="PAS"/>
</dbReference>
<dbReference type="PANTHER" id="PTHR44757:SF2">
    <property type="entry name" value="BIOFILM ARCHITECTURE MAINTENANCE PROTEIN MBAA"/>
    <property type="match status" value="1"/>
</dbReference>
<dbReference type="EMBL" id="VHLL01000004">
    <property type="protein sequence ID" value="MCT8337562.1"/>
    <property type="molecule type" value="Genomic_DNA"/>
</dbReference>
<dbReference type="PROSITE" id="PS50113">
    <property type="entry name" value="PAC"/>
    <property type="match status" value="1"/>
</dbReference>
<protein>
    <submittedName>
        <fullName evidence="3">PAS domain S-box protein</fullName>
    </submittedName>
</protein>
<dbReference type="RefSeq" id="WP_261597667.1">
    <property type="nucleotide sequence ID" value="NZ_VHLL01000004.1"/>
</dbReference>
<evidence type="ECO:0000259" key="2">
    <source>
        <dbReference type="PROSITE" id="PS50113"/>
    </source>
</evidence>
<evidence type="ECO:0000313" key="4">
    <source>
        <dbReference type="Proteomes" id="UP001065682"/>
    </source>
</evidence>
<dbReference type="SMART" id="SM00388">
    <property type="entry name" value="HisKA"/>
    <property type="match status" value="1"/>
</dbReference>
<name>A0A9E4ZK58_9EURY</name>
<dbReference type="Gene3D" id="3.30.450.20">
    <property type="entry name" value="PAS domain"/>
    <property type="match status" value="2"/>
</dbReference>
<feature type="domain" description="PAS" evidence="1">
    <location>
        <begin position="40"/>
        <end position="106"/>
    </location>
</feature>
<dbReference type="InterPro" id="IPR013767">
    <property type="entry name" value="PAS_fold"/>
</dbReference>